<name>A0A7Y7Q6X9_PHODD</name>
<evidence type="ECO:0000256" key="1">
    <source>
        <dbReference type="ARBA" id="ARBA00022729"/>
    </source>
</evidence>
<dbReference type="Gene3D" id="2.40.160.20">
    <property type="match status" value="1"/>
</dbReference>
<dbReference type="InterPro" id="IPR027385">
    <property type="entry name" value="Beta-barrel_OMP"/>
</dbReference>
<organism evidence="3 4">
    <name type="scientific">Photobacterium damselae subsp. damselae</name>
    <name type="common">Listonella damsela</name>
    <dbReference type="NCBI Taxonomy" id="85581"/>
    <lineage>
        <taxon>Bacteria</taxon>
        <taxon>Pseudomonadati</taxon>
        <taxon>Pseudomonadota</taxon>
        <taxon>Gammaproteobacteria</taxon>
        <taxon>Vibrionales</taxon>
        <taxon>Vibrionaceae</taxon>
        <taxon>Photobacterium</taxon>
    </lineage>
</organism>
<dbReference type="InterPro" id="IPR011250">
    <property type="entry name" value="OMP/PagP_B-barrel"/>
</dbReference>
<protein>
    <submittedName>
        <fullName evidence="3">Porin family protein</fullName>
    </submittedName>
</protein>
<feature type="domain" description="Outer membrane protein beta-barrel" evidence="2">
    <location>
        <begin position="35"/>
        <end position="201"/>
    </location>
</feature>
<comment type="caution">
    <text evidence="3">The sequence shown here is derived from an EMBL/GenBank/DDBJ whole genome shotgun (WGS) entry which is preliminary data.</text>
</comment>
<reference evidence="3 4" key="1">
    <citation type="submission" date="2020-06" db="EMBL/GenBank/DDBJ databases">
        <title>Photobacterium damselae subsp. damselae comparative genomics.</title>
        <authorList>
            <person name="Osorio C.R."/>
        </authorList>
    </citation>
    <scope>NUCLEOTIDE SEQUENCE [LARGE SCALE GENOMIC DNA]</scope>
    <source>
        <strain evidence="3 4">TW250/03</strain>
    </source>
</reference>
<gene>
    <name evidence="3" type="ORF">HWA77_08145</name>
</gene>
<sequence length="201" mass="22293">MNKTLLSIGSFITLFSIPTLAQTADVNLTPFALNTDGHPHYYAYLAAGTYAPKLKHMGNSFTKEDKKPDFSLGMGMDINPYLAMEGFYRYASTDYFSGLVKLSGNEIGFSVLPSTGEIANTGLKLYARLSASVLMSELKEPEHKEDKTDVALGAGAGIQWNLNHQFMLRAEYLYTQFDHNYGDALKGDNFDGFQFSAGYRF</sequence>
<evidence type="ECO:0000313" key="3">
    <source>
        <dbReference type="EMBL" id="NVP00175.1"/>
    </source>
</evidence>
<dbReference type="RefSeq" id="WP_154140360.1">
    <property type="nucleotide sequence ID" value="NZ_JABXOQ010000053.1"/>
</dbReference>
<dbReference type="Proteomes" id="UP000533429">
    <property type="component" value="Unassembled WGS sequence"/>
</dbReference>
<evidence type="ECO:0000313" key="4">
    <source>
        <dbReference type="Proteomes" id="UP000533429"/>
    </source>
</evidence>
<evidence type="ECO:0000259" key="2">
    <source>
        <dbReference type="Pfam" id="PF13505"/>
    </source>
</evidence>
<dbReference type="Pfam" id="PF13505">
    <property type="entry name" value="OMP_b-brl"/>
    <property type="match status" value="1"/>
</dbReference>
<dbReference type="EMBL" id="JABXOR010000511">
    <property type="protein sequence ID" value="NVP00175.1"/>
    <property type="molecule type" value="Genomic_DNA"/>
</dbReference>
<proteinExistence type="predicted"/>
<dbReference type="AlphaFoldDB" id="A0A7Y7Q6X9"/>
<accession>A0A7Y7Q6X9</accession>
<keyword evidence="1" id="KW-0732">Signal</keyword>
<dbReference type="SUPFAM" id="SSF56925">
    <property type="entry name" value="OMPA-like"/>
    <property type="match status" value="1"/>
</dbReference>